<dbReference type="GO" id="GO:0005739">
    <property type="term" value="C:mitochondrion"/>
    <property type="evidence" value="ECO:0007669"/>
    <property type="project" value="TreeGrafter"/>
</dbReference>
<evidence type="ECO:0000313" key="7">
    <source>
        <dbReference type="RefSeq" id="XP_395766.4"/>
    </source>
</evidence>
<evidence type="ECO:0000256" key="1">
    <source>
        <dbReference type="ARBA" id="ARBA00005176"/>
    </source>
</evidence>
<reference evidence="5" key="1">
    <citation type="submission" date="2021-01" db="UniProtKB">
        <authorList>
            <consortium name="EnsemblMetazoa"/>
        </authorList>
    </citation>
    <scope>IDENTIFICATION</scope>
    <source>
        <strain evidence="5">DH4</strain>
    </source>
</reference>
<dbReference type="OrthoDB" id="310895at2759"/>
<dbReference type="InterPro" id="IPR016161">
    <property type="entry name" value="Ald_DH/histidinol_DH"/>
</dbReference>
<dbReference type="PANTHER" id="PTHR43353">
    <property type="entry name" value="SUCCINATE-SEMIALDEHYDE DEHYDROGENASE, MITOCHONDRIAL"/>
    <property type="match status" value="1"/>
</dbReference>
<dbReference type="InterPro" id="IPR015590">
    <property type="entry name" value="Aldehyde_DH_dom"/>
</dbReference>
<dbReference type="InterPro" id="IPR016162">
    <property type="entry name" value="Ald_DH_N"/>
</dbReference>
<organism evidence="5">
    <name type="scientific">Apis mellifera</name>
    <name type="common">Honeybee</name>
    <dbReference type="NCBI Taxonomy" id="7460"/>
    <lineage>
        <taxon>Eukaryota</taxon>
        <taxon>Metazoa</taxon>
        <taxon>Ecdysozoa</taxon>
        <taxon>Arthropoda</taxon>
        <taxon>Hexapoda</taxon>
        <taxon>Insecta</taxon>
        <taxon>Pterygota</taxon>
        <taxon>Neoptera</taxon>
        <taxon>Endopterygota</taxon>
        <taxon>Hymenoptera</taxon>
        <taxon>Apocrita</taxon>
        <taxon>Aculeata</taxon>
        <taxon>Apoidea</taxon>
        <taxon>Anthophila</taxon>
        <taxon>Apidae</taxon>
        <taxon>Apis</taxon>
    </lineage>
</organism>
<evidence type="ECO:0000259" key="4">
    <source>
        <dbReference type="Pfam" id="PF00171"/>
    </source>
</evidence>
<keyword evidence="6" id="KW-1185">Reference proteome</keyword>
<accession>A0A8B9B1Z5</accession>
<protein>
    <submittedName>
        <fullName evidence="7">Succinate-semialdehyde dehydrogenase, mitochondrial</fullName>
    </submittedName>
</protein>
<dbReference type="FunFam" id="3.40.309.10:FF:000004">
    <property type="entry name" value="Succinate-semialdehyde dehydrogenase I"/>
    <property type="match status" value="1"/>
</dbReference>
<comment type="pathway">
    <text evidence="1">Amino-acid degradation; 4-aminobutanoate degradation.</text>
</comment>
<dbReference type="InterPro" id="IPR050740">
    <property type="entry name" value="Aldehyde_DH_Superfamily"/>
</dbReference>
<dbReference type="EnsemblMetazoa" id="XM_395766">
    <property type="protein sequence ID" value="XP_395766"/>
    <property type="gene ID" value="LOC412305"/>
</dbReference>
<accession>A0A7M7R8U8</accession>
<sequence length="503" mass="55679">MHILQRNILHYIPSLNRSMHLLKDLAYINGKWVSAIKQQTFPVYNPIDKSIIKNVPDMDVEDTKLAINSAFEAFKSFKKTTAKERSNLLRNWYNLIVKHSEDLAKILTKENGKSIAESKDEIRYGNSYIEWFSEEARRIEGEILQAPISNRNLLLWKEPIGVAALITPWNFPFAMITRKAAAALAVGCTCIIKPSEDTPLIALALVELAEKAGFPQGTINVITTSQKNSPIVGKELCENSNTRVLSFTGSTNVGKILYQQCASNVKRLCLELGGNASFIVFDSADIDLAIKGAMASKFRNCGQTCVSANRFFVQNSKFDQFVEMLLSKIKTEIRMGDGSKKDTTHGPLTKKSQLDLIHALVTDAVKKGAKLHCGGTPLPELGPLFYAPTLITGVTKEMEIYNREIFGPVAVIYKFDTEDEVIQKSNNVSVGLAGYFYSQDLSQIFRVAKQLEVGMIGVNEGLISTAEAAFGGIKESGLGREGSKHGIEDFLEIKYVCIGNLKY</sequence>
<gene>
    <name evidence="5" type="primary">412305</name>
    <name evidence="7" type="synonym">LOC412305</name>
</gene>
<dbReference type="Pfam" id="PF00171">
    <property type="entry name" value="Aldedh"/>
    <property type="match status" value="1"/>
</dbReference>
<dbReference type="Gene3D" id="3.40.605.10">
    <property type="entry name" value="Aldehyde Dehydrogenase, Chain A, domain 1"/>
    <property type="match status" value="1"/>
</dbReference>
<proteinExistence type="inferred from homology"/>
<evidence type="ECO:0000256" key="2">
    <source>
        <dbReference type="ARBA" id="ARBA00009986"/>
    </source>
</evidence>
<dbReference type="FunFam" id="3.40.605.10:FF:000005">
    <property type="entry name" value="Succinate-semialdehyde dehydrogenase I"/>
    <property type="match status" value="1"/>
</dbReference>
<evidence type="ECO:0000256" key="3">
    <source>
        <dbReference type="ARBA" id="ARBA00023002"/>
    </source>
</evidence>
<dbReference type="GO" id="GO:0004777">
    <property type="term" value="F:succinate-semialdehyde dehydrogenase (NAD+) activity"/>
    <property type="evidence" value="ECO:0007669"/>
    <property type="project" value="TreeGrafter"/>
</dbReference>
<evidence type="ECO:0000313" key="6">
    <source>
        <dbReference type="Proteomes" id="UP000005203"/>
    </source>
</evidence>
<evidence type="ECO:0000313" key="5">
    <source>
        <dbReference type="EnsemblMetazoa" id="XP_395766"/>
    </source>
</evidence>
<dbReference type="InterPro" id="IPR016163">
    <property type="entry name" value="Ald_DH_C"/>
</dbReference>
<dbReference type="Proteomes" id="UP000005203">
    <property type="component" value="Linkage group LG10"/>
</dbReference>
<dbReference type="PANTHER" id="PTHR43353:SF5">
    <property type="entry name" value="SUCCINATE-SEMIALDEHYDE DEHYDROGENASE, MITOCHONDRIAL"/>
    <property type="match status" value="1"/>
</dbReference>
<dbReference type="GO" id="GO:0009450">
    <property type="term" value="P:gamma-aminobutyric acid catabolic process"/>
    <property type="evidence" value="ECO:0007669"/>
    <property type="project" value="TreeGrafter"/>
</dbReference>
<dbReference type="OMA" id="IGELFCK"/>
<dbReference type="AlphaFoldDB" id="A0A7M7R8U8"/>
<dbReference type="KEGG" id="ame:412305"/>
<dbReference type="Gene3D" id="3.40.309.10">
    <property type="entry name" value="Aldehyde Dehydrogenase, Chain A, domain 2"/>
    <property type="match status" value="1"/>
</dbReference>
<dbReference type="RefSeq" id="XP_395766.4">
    <property type="nucleotide sequence ID" value="XM_395766.7"/>
</dbReference>
<keyword evidence="3" id="KW-0560">Oxidoreductase</keyword>
<reference evidence="7" key="2">
    <citation type="submission" date="2025-04" db="UniProtKB">
        <authorList>
            <consortium name="RefSeq"/>
        </authorList>
    </citation>
    <scope>IDENTIFICATION</scope>
    <source>
        <strain evidence="7">DH4</strain>
        <tissue evidence="7">Whole body</tissue>
    </source>
</reference>
<dbReference type="SUPFAM" id="SSF53720">
    <property type="entry name" value="ALDH-like"/>
    <property type="match status" value="1"/>
</dbReference>
<feature type="domain" description="Aldehyde dehydrogenase" evidence="4">
    <location>
        <begin position="32"/>
        <end position="496"/>
    </location>
</feature>
<name>A0A7M7R8U8_APIME</name>
<comment type="similarity">
    <text evidence="2">Belongs to the aldehyde dehydrogenase family.</text>
</comment>
<dbReference type="CDD" id="cd07103">
    <property type="entry name" value="ALDH_F5_SSADH_GabD"/>
    <property type="match status" value="1"/>
</dbReference>